<accession>A0A9P5NQN1</accession>
<proteinExistence type="predicted"/>
<sequence>MARGHSEAENQLYKLKGIFRWVDRVREKRDCGKNTKVTTGIDCGKKFKVSGVLDEEGLDDVMGLLDEQDGSMLDGSCRIKRATSEQILKKEDRDHVGQKNNISMCGSITKKMKES</sequence>
<protein>
    <submittedName>
        <fullName evidence="2">Uncharacterized protein</fullName>
    </submittedName>
</protein>
<name>A0A9P5NQN1_GYMJU</name>
<reference evidence="2" key="1">
    <citation type="submission" date="2020-11" db="EMBL/GenBank/DDBJ databases">
        <authorList>
            <consortium name="DOE Joint Genome Institute"/>
            <person name="Ahrendt S."/>
            <person name="Riley R."/>
            <person name="Andreopoulos W."/>
            <person name="LaButti K."/>
            <person name="Pangilinan J."/>
            <person name="Ruiz-duenas F.J."/>
            <person name="Barrasa J.M."/>
            <person name="Sanchez-Garcia M."/>
            <person name="Camarero S."/>
            <person name="Miyauchi S."/>
            <person name="Serrano A."/>
            <person name="Linde D."/>
            <person name="Babiker R."/>
            <person name="Drula E."/>
            <person name="Ayuso-Fernandez I."/>
            <person name="Pacheco R."/>
            <person name="Padilla G."/>
            <person name="Ferreira P."/>
            <person name="Barriuso J."/>
            <person name="Kellner H."/>
            <person name="Castanera R."/>
            <person name="Alfaro M."/>
            <person name="Ramirez L."/>
            <person name="Pisabarro A.G."/>
            <person name="Kuo A."/>
            <person name="Tritt A."/>
            <person name="Lipzen A."/>
            <person name="He G."/>
            <person name="Yan M."/>
            <person name="Ng V."/>
            <person name="Cullen D."/>
            <person name="Martin F."/>
            <person name="Rosso M.-N."/>
            <person name="Henrissat B."/>
            <person name="Hibbett D."/>
            <person name="Martinez A.T."/>
            <person name="Grigoriev I.V."/>
        </authorList>
    </citation>
    <scope>NUCLEOTIDE SEQUENCE</scope>
    <source>
        <strain evidence="2">AH 44721</strain>
    </source>
</reference>
<gene>
    <name evidence="1" type="ORF">CPB84DRAFT_1752250</name>
    <name evidence="2" type="ORF">CPB84DRAFT_797166</name>
</gene>
<keyword evidence="3" id="KW-1185">Reference proteome</keyword>
<dbReference type="EMBL" id="JADNYJ010000032">
    <property type="protein sequence ID" value="KAF8903082.1"/>
    <property type="molecule type" value="Genomic_DNA"/>
</dbReference>
<dbReference type="Proteomes" id="UP000724874">
    <property type="component" value="Unassembled WGS sequence"/>
</dbReference>
<evidence type="ECO:0000313" key="3">
    <source>
        <dbReference type="Proteomes" id="UP000724874"/>
    </source>
</evidence>
<dbReference type="AlphaFoldDB" id="A0A9P5NQN1"/>
<evidence type="ECO:0000313" key="2">
    <source>
        <dbReference type="EMBL" id="KAF8903082.1"/>
    </source>
</evidence>
<organism evidence="2 3">
    <name type="scientific">Gymnopilus junonius</name>
    <name type="common">Spectacular rustgill mushroom</name>
    <name type="synonym">Gymnopilus spectabilis subsp. junonius</name>
    <dbReference type="NCBI Taxonomy" id="109634"/>
    <lineage>
        <taxon>Eukaryota</taxon>
        <taxon>Fungi</taxon>
        <taxon>Dikarya</taxon>
        <taxon>Basidiomycota</taxon>
        <taxon>Agaricomycotina</taxon>
        <taxon>Agaricomycetes</taxon>
        <taxon>Agaricomycetidae</taxon>
        <taxon>Agaricales</taxon>
        <taxon>Agaricineae</taxon>
        <taxon>Hymenogastraceae</taxon>
        <taxon>Gymnopilus</taxon>
    </lineage>
</organism>
<comment type="caution">
    <text evidence="2">The sequence shown here is derived from an EMBL/GenBank/DDBJ whole genome shotgun (WGS) entry which is preliminary data.</text>
</comment>
<dbReference type="EMBL" id="JADNYJ010000174">
    <property type="protein sequence ID" value="KAF8877163.1"/>
    <property type="molecule type" value="Genomic_DNA"/>
</dbReference>
<evidence type="ECO:0000313" key="1">
    <source>
        <dbReference type="EMBL" id="KAF8877163.1"/>
    </source>
</evidence>